<dbReference type="Proteomes" id="UP000308600">
    <property type="component" value="Unassembled WGS sequence"/>
</dbReference>
<keyword evidence="2" id="KW-1185">Reference proteome</keyword>
<evidence type="ECO:0000313" key="2">
    <source>
        <dbReference type="Proteomes" id="UP000308600"/>
    </source>
</evidence>
<reference evidence="1 2" key="1">
    <citation type="journal article" date="2019" name="Nat. Ecol. Evol.">
        <title>Megaphylogeny resolves global patterns of mushroom evolution.</title>
        <authorList>
            <person name="Varga T."/>
            <person name="Krizsan K."/>
            <person name="Foldi C."/>
            <person name="Dima B."/>
            <person name="Sanchez-Garcia M."/>
            <person name="Sanchez-Ramirez S."/>
            <person name="Szollosi G.J."/>
            <person name="Szarkandi J.G."/>
            <person name="Papp V."/>
            <person name="Albert L."/>
            <person name="Andreopoulos W."/>
            <person name="Angelini C."/>
            <person name="Antonin V."/>
            <person name="Barry K.W."/>
            <person name="Bougher N.L."/>
            <person name="Buchanan P."/>
            <person name="Buyck B."/>
            <person name="Bense V."/>
            <person name="Catcheside P."/>
            <person name="Chovatia M."/>
            <person name="Cooper J."/>
            <person name="Damon W."/>
            <person name="Desjardin D."/>
            <person name="Finy P."/>
            <person name="Geml J."/>
            <person name="Haridas S."/>
            <person name="Hughes K."/>
            <person name="Justo A."/>
            <person name="Karasinski D."/>
            <person name="Kautmanova I."/>
            <person name="Kiss B."/>
            <person name="Kocsube S."/>
            <person name="Kotiranta H."/>
            <person name="LaButti K.M."/>
            <person name="Lechner B.E."/>
            <person name="Liimatainen K."/>
            <person name="Lipzen A."/>
            <person name="Lukacs Z."/>
            <person name="Mihaltcheva S."/>
            <person name="Morgado L.N."/>
            <person name="Niskanen T."/>
            <person name="Noordeloos M.E."/>
            <person name="Ohm R.A."/>
            <person name="Ortiz-Santana B."/>
            <person name="Ovrebo C."/>
            <person name="Racz N."/>
            <person name="Riley R."/>
            <person name="Savchenko A."/>
            <person name="Shiryaev A."/>
            <person name="Soop K."/>
            <person name="Spirin V."/>
            <person name="Szebenyi C."/>
            <person name="Tomsovsky M."/>
            <person name="Tulloss R.E."/>
            <person name="Uehling J."/>
            <person name="Grigoriev I.V."/>
            <person name="Vagvolgyi C."/>
            <person name="Papp T."/>
            <person name="Martin F.M."/>
            <person name="Miettinen O."/>
            <person name="Hibbett D.S."/>
            <person name="Nagy L.G."/>
        </authorList>
    </citation>
    <scope>NUCLEOTIDE SEQUENCE [LARGE SCALE GENOMIC DNA]</scope>
    <source>
        <strain evidence="1 2">NL-1719</strain>
    </source>
</reference>
<accession>A0ACD3AIV3</accession>
<protein>
    <submittedName>
        <fullName evidence="1">Uncharacterized protein</fullName>
    </submittedName>
</protein>
<dbReference type="EMBL" id="ML208439">
    <property type="protein sequence ID" value="TFK65375.1"/>
    <property type="molecule type" value="Genomic_DNA"/>
</dbReference>
<organism evidence="1 2">
    <name type="scientific">Pluteus cervinus</name>
    <dbReference type="NCBI Taxonomy" id="181527"/>
    <lineage>
        <taxon>Eukaryota</taxon>
        <taxon>Fungi</taxon>
        <taxon>Dikarya</taxon>
        <taxon>Basidiomycota</taxon>
        <taxon>Agaricomycotina</taxon>
        <taxon>Agaricomycetes</taxon>
        <taxon>Agaricomycetidae</taxon>
        <taxon>Agaricales</taxon>
        <taxon>Pluteineae</taxon>
        <taxon>Pluteaceae</taxon>
        <taxon>Pluteus</taxon>
    </lineage>
</organism>
<gene>
    <name evidence="1" type="ORF">BDN72DRAFT_920828</name>
</gene>
<name>A0ACD3AIV3_9AGAR</name>
<evidence type="ECO:0000313" key="1">
    <source>
        <dbReference type="EMBL" id="TFK65375.1"/>
    </source>
</evidence>
<sequence length="376" mass="40395">MSPTKLFRMQLHIHRNATKVIYAQRSRRPVGMGGASVIVKAERAHRTFSFEGSIEFLPGLKAKASSSCEIIRQDEGFICQEFTSILNELKLNYKTITTSYPPSRLTVYVLLSTVFTAATNPGLQAPPFNLKIIEVETANTASARLFCAYVVTDHPPLYLSLSPSSLLTQGQRINSGSFSCTSSVGRPTMYQNFNTNSQYANNSAKKDNISIGSVNITYAPKASGTDAGPPPALPTPPVAGSSASIGTLELNAPHSNITVNVVNHPSCSCSCGHWISFLARAGRWVLGCWVLGAGRWVLGRWVLGAGSLGARFWYGCGSLGAEFEALVVRRWCWAGVLGVGSWSWELALVGAGSALVLSWFRAGDLAGLALHFSFGP</sequence>
<proteinExistence type="predicted"/>